<dbReference type="STRING" id="29529.SAMN04488122_3791"/>
<sequence>MDLRTEILAEHSRAQSLRIAAWIGRSPDRFAGLMTLFLQDDYRVVQRAAWVVSFVAEHDPALLTPHLPAMVARMEQAGIPVAVKRNVLRVLQHLRVPEPLHGPVMNSCFSFLEDPQETVAVKAFSMTVLAQLATAYPDIKNEIRLLIEEQLESNPTPGIRSRARKVLKEIQ</sequence>
<dbReference type="RefSeq" id="WP_177192248.1">
    <property type="nucleotide sequence ID" value="NZ_FOJG01000002.1"/>
</dbReference>
<protein>
    <recommendedName>
        <fullName evidence="3">HEAT repeat-containing protein</fullName>
    </recommendedName>
</protein>
<dbReference type="AlphaFoldDB" id="A0A1I0S5M9"/>
<keyword evidence="2" id="KW-1185">Reference proteome</keyword>
<reference evidence="2" key="1">
    <citation type="submission" date="2016-10" db="EMBL/GenBank/DDBJ databases">
        <authorList>
            <person name="Varghese N."/>
            <person name="Submissions S."/>
        </authorList>
    </citation>
    <scope>NUCLEOTIDE SEQUENCE [LARGE SCALE GENOMIC DNA]</scope>
    <source>
        <strain evidence="2">DSM 3695</strain>
    </source>
</reference>
<name>A0A1I0S5M9_9BACT</name>
<organism evidence="1 2">
    <name type="scientific">Chitinophaga arvensicola</name>
    <dbReference type="NCBI Taxonomy" id="29529"/>
    <lineage>
        <taxon>Bacteria</taxon>
        <taxon>Pseudomonadati</taxon>
        <taxon>Bacteroidota</taxon>
        <taxon>Chitinophagia</taxon>
        <taxon>Chitinophagales</taxon>
        <taxon>Chitinophagaceae</taxon>
        <taxon>Chitinophaga</taxon>
    </lineage>
</organism>
<evidence type="ECO:0000313" key="2">
    <source>
        <dbReference type="Proteomes" id="UP000199310"/>
    </source>
</evidence>
<proteinExistence type="predicted"/>
<dbReference type="EMBL" id="FOJG01000002">
    <property type="protein sequence ID" value="SEW50410.1"/>
    <property type="molecule type" value="Genomic_DNA"/>
</dbReference>
<dbReference type="Gene3D" id="1.25.10.10">
    <property type="entry name" value="Leucine-rich Repeat Variant"/>
    <property type="match status" value="1"/>
</dbReference>
<dbReference type="SUPFAM" id="SSF48371">
    <property type="entry name" value="ARM repeat"/>
    <property type="match status" value="1"/>
</dbReference>
<evidence type="ECO:0008006" key="3">
    <source>
        <dbReference type="Google" id="ProtNLM"/>
    </source>
</evidence>
<evidence type="ECO:0000313" key="1">
    <source>
        <dbReference type="EMBL" id="SEW50410.1"/>
    </source>
</evidence>
<dbReference type="InterPro" id="IPR011989">
    <property type="entry name" value="ARM-like"/>
</dbReference>
<dbReference type="InterPro" id="IPR016024">
    <property type="entry name" value="ARM-type_fold"/>
</dbReference>
<accession>A0A1I0S5M9</accession>
<gene>
    <name evidence="1" type="ORF">SAMN04488122_3791</name>
</gene>
<dbReference type="Proteomes" id="UP000199310">
    <property type="component" value="Unassembled WGS sequence"/>
</dbReference>